<dbReference type="EMBL" id="JALP01000127">
    <property type="protein sequence ID" value="THG90652.1"/>
    <property type="molecule type" value="Genomic_DNA"/>
</dbReference>
<reference evidence="1 2" key="1">
    <citation type="submission" date="2014-01" db="EMBL/GenBank/DDBJ databases">
        <title>Draft genome sequencing of Bacillus alcalophilus CGMCC 1.3604.</title>
        <authorList>
            <person name="Yang J."/>
            <person name="Diao L."/>
            <person name="Yang S."/>
        </authorList>
    </citation>
    <scope>NUCLEOTIDE SEQUENCE [LARGE SCALE GENOMIC DNA]</scope>
    <source>
        <strain evidence="1 2">CGMCC 1.3604</strain>
    </source>
</reference>
<comment type="caution">
    <text evidence="1">The sequence shown here is derived from an EMBL/GenBank/DDBJ whole genome shotgun (WGS) entry which is preliminary data.</text>
</comment>
<protein>
    <submittedName>
        <fullName evidence="1">Uncharacterized protein</fullName>
    </submittedName>
</protein>
<dbReference type="Proteomes" id="UP000297014">
    <property type="component" value="Unassembled WGS sequence"/>
</dbReference>
<gene>
    <name evidence="1" type="ORF">AJ85_09500</name>
</gene>
<name>A0A4V6S0R0_ALKAL</name>
<dbReference type="AlphaFoldDB" id="A0A4V6S0R0"/>
<sequence>MVQERAGNEAHNATLYEKGLPLGEFSFSYCLLSVKIMMRFGSSDQKTCGRIN</sequence>
<proteinExistence type="predicted"/>
<evidence type="ECO:0000313" key="1">
    <source>
        <dbReference type="EMBL" id="THG90652.1"/>
    </source>
</evidence>
<accession>A0A4V6S0R0</accession>
<evidence type="ECO:0000313" key="2">
    <source>
        <dbReference type="Proteomes" id="UP000297014"/>
    </source>
</evidence>
<organism evidence="1 2">
    <name type="scientific">Alkalihalobacillus alcalophilus ATCC 27647 = CGMCC 1.3604</name>
    <dbReference type="NCBI Taxonomy" id="1218173"/>
    <lineage>
        <taxon>Bacteria</taxon>
        <taxon>Bacillati</taxon>
        <taxon>Bacillota</taxon>
        <taxon>Bacilli</taxon>
        <taxon>Bacillales</taxon>
        <taxon>Bacillaceae</taxon>
        <taxon>Alkalihalobacillus</taxon>
    </lineage>
</organism>
<dbReference type="RefSeq" id="WP_168771630.1">
    <property type="nucleotide sequence ID" value="NZ_JALP01000127.1"/>
</dbReference>